<evidence type="ECO:0000313" key="3">
    <source>
        <dbReference type="EMBL" id="CEL94172.1"/>
    </source>
</evidence>
<dbReference type="Gene3D" id="3.30.420.610">
    <property type="entry name" value="LOTUS domain-like"/>
    <property type="match status" value="1"/>
</dbReference>
<keyword evidence="4" id="KW-1185">Reference proteome</keyword>
<feature type="compositionally biased region" description="Polar residues" evidence="1">
    <location>
        <begin position="453"/>
        <end position="464"/>
    </location>
</feature>
<dbReference type="InterPro" id="IPR025677">
    <property type="entry name" value="OST-HTH-assoc_dom"/>
</dbReference>
<feature type="compositionally biased region" description="Low complexity" evidence="1">
    <location>
        <begin position="489"/>
        <end position="502"/>
    </location>
</feature>
<name>A0A0G4EFH0_VITBC</name>
<feature type="compositionally biased region" description="Low complexity" evidence="1">
    <location>
        <begin position="763"/>
        <end position="814"/>
    </location>
</feature>
<dbReference type="Proteomes" id="UP000041254">
    <property type="component" value="Unassembled WGS sequence"/>
</dbReference>
<protein>
    <recommendedName>
        <fullName evidence="2">HTH OST-type domain-containing protein</fullName>
    </recommendedName>
</protein>
<feature type="compositionally biased region" description="Low complexity" evidence="1">
    <location>
        <begin position="562"/>
        <end position="580"/>
    </location>
</feature>
<dbReference type="OrthoDB" id="447390at2759"/>
<feature type="compositionally biased region" description="Low complexity" evidence="1">
    <location>
        <begin position="632"/>
        <end position="641"/>
    </location>
</feature>
<feature type="compositionally biased region" description="Low complexity" evidence="1">
    <location>
        <begin position="169"/>
        <end position="184"/>
    </location>
</feature>
<feature type="region of interest" description="Disordered" evidence="1">
    <location>
        <begin position="137"/>
        <end position="200"/>
    </location>
</feature>
<gene>
    <name evidence="3" type="ORF">Vbra_7152</name>
</gene>
<accession>A0A0G4EFH0</accession>
<dbReference type="InterPro" id="IPR041966">
    <property type="entry name" value="LOTUS-like"/>
</dbReference>
<dbReference type="VEuPathDB" id="CryptoDB:Vbra_7152"/>
<feature type="compositionally biased region" description="Low complexity" evidence="1">
    <location>
        <begin position="843"/>
        <end position="856"/>
    </location>
</feature>
<sequence>MFPPASAGGVAAASKASSSTACQQLSNEEKFLLNLAILTLYKDQIRPYQLEVKHRLQELNCSSTLESNFVAFYSAMPDQYVVERNLKAKTVMYFKQTPRWFKGWVDPKDPHNPYPMHVWRAVNEYLQQLIRCTPKQQQQQQQQQATQVTAGTQDSLSINPPPTPPLPIASPDAQSAQPPMSASSRGGGGGGGSGAVGGTNNNGSTAGSVCGGHDDASVGSGCAEQYEFRGGRYGMAKKLKADGPVCLRYYTLGQLSHIVQLAISQGLVAYENDVLQPVATCKGLVSAIFLNESQDNRPAVTSVDEVKQKMRKLLAENNREVLLSQLKYKFSHMYGQVLNPVMFGYTKLSDMLVEKCQDVCRLYRHGGRHVIVHDTSYSPPENEQCVELVPSRVLRASNPALFPGSSAAPNEGGNTDGGSGSRTGTPLSAFSNGHSNVSFHYWQFLDKTKHTNVTGKDSKVTSPVSRPESDGAPATSSSQPPAHSHESSPAQQTQTQTQHRGGPTPPPPPPPPPQQLPATGTGGKSADCPRDNTIDESSKAAGDHDQTRQRAVLPPRPGCSISSYTSVSVRTPSTTTGPRSHASTTAPATPQGESAAPDMSGGGSTSAQAPLTEAFRTTLGRPGCAPLFLTRSLSLPGSDRPPGGGLPGPTPPSLASHAHDPSTISSVDEDEHEVHDVWGSVDRTAGGGGGVPLPPAPGTLCTTTMATNHTAAIPPPPDFSPSLLYKAPPSPPSTQYAGEAERGAGPASRVSPHPLPAHPHRAPTPASASASATGRPQSTADQASVSTASSSPDSTSIGNSNSNSGISGGRMSMGVGFGAKRSDCQPERWEALLARQKGTTRPSQQQQQHNSSSSGDSGRGEQRHQEGVRDRVRGELSSVECRGVVGIFPEAGSVTVTASCDKLAKSGAYLDYLFSQVLDLKYGRRGLVFSKALQMGHTSTGSSCSEYDCGPFDGLEELYLNNLNLLPPDIHHHSQTATT</sequence>
<feature type="compositionally biased region" description="Basic and acidic residues" evidence="1">
    <location>
        <begin position="527"/>
        <end position="548"/>
    </location>
</feature>
<dbReference type="CDD" id="cd08824">
    <property type="entry name" value="LOTUS"/>
    <property type="match status" value="1"/>
</dbReference>
<feature type="region of interest" description="Disordered" evidence="1">
    <location>
        <begin position="400"/>
        <end position="429"/>
    </location>
</feature>
<feature type="compositionally biased region" description="Polar residues" evidence="1">
    <location>
        <begin position="581"/>
        <end position="592"/>
    </location>
</feature>
<dbReference type="Pfam" id="PF24549">
    <property type="entry name" value="DUF7602"/>
    <property type="match status" value="1"/>
</dbReference>
<feature type="compositionally biased region" description="Pro residues" evidence="1">
    <location>
        <begin position="503"/>
        <end position="515"/>
    </location>
</feature>
<evidence type="ECO:0000313" key="4">
    <source>
        <dbReference type="Proteomes" id="UP000041254"/>
    </source>
</evidence>
<dbReference type="Pfam" id="PF12872">
    <property type="entry name" value="OST-HTH"/>
    <property type="match status" value="1"/>
</dbReference>
<evidence type="ECO:0000259" key="2">
    <source>
        <dbReference type="PROSITE" id="PS51644"/>
    </source>
</evidence>
<feature type="compositionally biased region" description="Polar residues" evidence="1">
    <location>
        <begin position="701"/>
        <end position="710"/>
    </location>
</feature>
<feature type="compositionally biased region" description="Basic and acidic residues" evidence="1">
    <location>
        <begin position="858"/>
        <end position="872"/>
    </location>
</feature>
<feature type="compositionally biased region" description="Pro residues" evidence="1">
    <location>
        <begin position="159"/>
        <end position="168"/>
    </location>
</feature>
<dbReference type="InterPro" id="IPR056022">
    <property type="entry name" value="DUF7602"/>
</dbReference>
<dbReference type="EMBL" id="CDMY01000209">
    <property type="protein sequence ID" value="CEL94172.1"/>
    <property type="molecule type" value="Genomic_DNA"/>
</dbReference>
<dbReference type="PROSITE" id="PS51644">
    <property type="entry name" value="HTH_OST"/>
    <property type="match status" value="1"/>
</dbReference>
<evidence type="ECO:0000256" key="1">
    <source>
        <dbReference type="SAM" id="MobiDB-lite"/>
    </source>
</evidence>
<feature type="region of interest" description="Disordered" evidence="1">
    <location>
        <begin position="836"/>
        <end position="872"/>
    </location>
</feature>
<reference evidence="3 4" key="1">
    <citation type="submission" date="2014-11" db="EMBL/GenBank/DDBJ databases">
        <authorList>
            <person name="Zhu J."/>
            <person name="Qi W."/>
            <person name="Song R."/>
        </authorList>
    </citation>
    <scope>NUCLEOTIDE SEQUENCE [LARGE SCALE GENOMIC DNA]</scope>
</reference>
<dbReference type="InterPro" id="IPR025605">
    <property type="entry name" value="OST-HTH/LOTUS_dom"/>
</dbReference>
<dbReference type="Pfam" id="PF14418">
    <property type="entry name" value="OHA"/>
    <property type="match status" value="1"/>
</dbReference>
<feature type="domain" description="HTH OST-type" evidence="2">
    <location>
        <begin position="302"/>
        <end position="376"/>
    </location>
</feature>
<feature type="compositionally biased region" description="Gly residues" evidence="1">
    <location>
        <begin position="185"/>
        <end position="197"/>
    </location>
</feature>
<feature type="region of interest" description="Disordered" evidence="1">
    <location>
        <begin position="453"/>
        <end position="821"/>
    </location>
</feature>
<dbReference type="AlphaFoldDB" id="A0A0G4EFH0"/>
<organism evidence="3 4">
    <name type="scientific">Vitrella brassicaformis (strain CCMP3155)</name>
    <dbReference type="NCBI Taxonomy" id="1169540"/>
    <lineage>
        <taxon>Eukaryota</taxon>
        <taxon>Sar</taxon>
        <taxon>Alveolata</taxon>
        <taxon>Colpodellida</taxon>
        <taxon>Vitrellaceae</taxon>
        <taxon>Vitrella</taxon>
    </lineage>
</organism>
<proteinExistence type="predicted"/>
<dbReference type="InParanoid" id="A0A0G4EFH0"/>